<keyword evidence="17" id="KW-1185">Reference proteome</keyword>
<comment type="similarity">
    <text evidence="13">Belongs to the thiamine-phosphate synthase family.</text>
</comment>
<keyword evidence="6" id="KW-0067">ATP-binding</keyword>
<feature type="binding site" evidence="13">
    <location>
        <position position="552"/>
    </location>
    <ligand>
        <name>4-amino-2-methyl-5-(diphosphooxymethyl)pyrimidine</name>
        <dbReference type="ChEBI" id="CHEBI:57841"/>
    </ligand>
</feature>
<keyword evidence="9" id="KW-0511">Multifunctional enzyme</keyword>
<dbReference type="EMBL" id="FUXE01000003">
    <property type="protein sequence ID" value="SJZ53908.1"/>
    <property type="molecule type" value="Genomic_DNA"/>
</dbReference>
<feature type="binding site" evidence="13">
    <location>
        <position position="533"/>
    </location>
    <ligand>
        <name>Mg(2+)</name>
        <dbReference type="ChEBI" id="CHEBI:18420"/>
    </ligand>
</feature>
<comment type="caution">
    <text evidence="13">Lacks conserved residue(s) required for the propagation of feature annotation.</text>
</comment>
<evidence type="ECO:0000256" key="13">
    <source>
        <dbReference type="HAMAP-Rule" id="MF_00097"/>
    </source>
</evidence>
<keyword evidence="7 13" id="KW-0460">Magnesium</keyword>
<sequence>MLVVITPPEATPREIVRYNRLFQLGLHTLHLRIPSATREEYKACIQAIHPEFRHRVVLCDHFDLGEVTGTGGVHLRKDQISLWRQWQGINRGRVSVSAHSIEELQQLPFIPTYALLSPLFESISKLDYPGNLDRSECKKNLPLLPFPVVALGGITPERQSEALNYGFSGVAILGDLALAGEYLEEAFLHYSQPEVLTIAGHDPTSGAGLTADIRAIESNDAYPLSVCSSLTAQNEKDFKALFPVDVKEPLDILLKNHHPMVCKIGLISCLDQGIEIAKKLRDKKVRYIIWDPILKTSASEKSLHDSFPKERIKELLSLVTLITPNYPESMTLFGTTDPIELSLFASEYRVYILLKGGHNSSLQNVSTDLLFSPDGEMARYTVPRTPFDKHGTGCVLSAVIATLLSHGYDLPSACRGAQWKTDTYRRSSKALLGTHKRVESIEKQLRLHSCHLQYITDSLELPELLFKTQQVLEGGVRWIQLRMKGVSSQKRLEAAFALKELMQKYIGSTLIINDDLETALACDAHGVHLGLEDVSPATARKVLGLGKIIGGTCNTVADIAQRALEGVDYIGIGPYRSTTTKKVLSPVLGIEGIKALSAYNQQLPVPIPLFAIGGIETSDFIDLSSLDLQGIALSGAINRSGDITETAKSITQTIQQLFTQSKKRPI</sequence>
<feature type="domain" description="Pyridoxamine kinase/Phosphomethylpyrimidine kinase" evidence="15">
    <location>
        <begin position="202"/>
        <end position="418"/>
    </location>
</feature>
<dbReference type="AlphaFoldDB" id="A0A1T4LH29"/>
<feature type="binding site" evidence="13">
    <location>
        <position position="614"/>
    </location>
    <ligand>
        <name>2-[(2R,5Z)-2-carboxy-4-methylthiazol-5(2H)-ylidene]ethyl phosphate</name>
        <dbReference type="ChEBI" id="CHEBI:62899"/>
    </ligand>
</feature>
<dbReference type="CDD" id="cd00564">
    <property type="entry name" value="TMP_TenI"/>
    <property type="match status" value="2"/>
</dbReference>
<comment type="catalytic activity">
    <reaction evidence="10 13">
        <text>4-methyl-5-(2-phosphooxyethyl)-thiazole + 4-amino-2-methyl-5-(diphosphooxymethyl)pyrimidine + H(+) = thiamine phosphate + diphosphate</text>
        <dbReference type="Rhea" id="RHEA:22328"/>
        <dbReference type="ChEBI" id="CHEBI:15378"/>
        <dbReference type="ChEBI" id="CHEBI:33019"/>
        <dbReference type="ChEBI" id="CHEBI:37575"/>
        <dbReference type="ChEBI" id="CHEBI:57841"/>
        <dbReference type="ChEBI" id="CHEBI:58296"/>
        <dbReference type="EC" id="2.5.1.3"/>
    </reaction>
</comment>
<comment type="cofactor">
    <cofactor evidence="13">
        <name>Mg(2+)</name>
        <dbReference type="ChEBI" id="CHEBI:18420"/>
    </cofactor>
    <text evidence="13">Binds 1 Mg(2+) ion per subunit.</text>
</comment>
<evidence type="ECO:0000256" key="9">
    <source>
        <dbReference type="ARBA" id="ARBA00023268"/>
    </source>
</evidence>
<dbReference type="InterPro" id="IPR004399">
    <property type="entry name" value="HMP/HMP-P_kinase_dom"/>
</dbReference>
<dbReference type="EC" id="2.5.1.3" evidence="13"/>
<protein>
    <recommendedName>
        <fullName evidence="13">Thiamine-phosphate synthase</fullName>
        <shortName evidence="13">TP synthase</shortName>
        <shortName evidence="13">TPS</shortName>
        <ecNumber evidence="13">2.5.1.3</ecNumber>
    </recommendedName>
    <alternativeName>
        <fullName evidence="13">Thiamine-phosphate pyrophosphorylase</fullName>
        <shortName evidence="13">TMP pyrophosphorylase</shortName>
        <shortName evidence="13">TMP-PPase</shortName>
    </alternativeName>
</protein>
<dbReference type="InterPro" id="IPR034291">
    <property type="entry name" value="TMP_synthase"/>
</dbReference>
<dbReference type="Pfam" id="PF02581">
    <property type="entry name" value="TMP-TENI"/>
    <property type="match status" value="2"/>
</dbReference>
<keyword evidence="8 13" id="KW-0784">Thiamine biosynthesis</keyword>
<keyword evidence="4" id="KW-0547">Nucleotide-binding</keyword>
<feature type="domain" description="Thiamine phosphate synthase/TenI" evidence="14">
    <location>
        <begin position="2"/>
        <end position="173"/>
    </location>
</feature>
<accession>A0A1T4LH29</accession>
<proteinExistence type="inferred from homology"/>
<evidence type="ECO:0000256" key="8">
    <source>
        <dbReference type="ARBA" id="ARBA00022977"/>
    </source>
</evidence>
<gene>
    <name evidence="13" type="primary">thiE</name>
    <name evidence="16" type="ORF">SAMN02745171_00418</name>
</gene>
<evidence type="ECO:0000259" key="14">
    <source>
        <dbReference type="Pfam" id="PF02581"/>
    </source>
</evidence>
<dbReference type="PANTHER" id="PTHR20858:SF21">
    <property type="entry name" value="THIAMINE-PHOSPHATE SYNTHASE"/>
    <property type="match status" value="1"/>
</dbReference>
<feature type="binding site" evidence="13">
    <location>
        <position position="513"/>
    </location>
    <ligand>
        <name>4-amino-2-methyl-5-(diphosphooxymethyl)pyrimidine</name>
        <dbReference type="ChEBI" id="CHEBI:57841"/>
    </ligand>
</feature>
<keyword evidence="2 13" id="KW-0808">Transferase</keyword>
<dbReference type="Proteomes" id="UP000190121">
    <property type="component" value="Unassembled WGS sequence"/>
</dbReference>
<reference evidence="17" key="1">
    <citation type="submission" date="2017-02" db="EMBL/GenBank/DDBJ databases">
        <authorList>
            <person name="Varghese N."/>
            <person name="Submissions S."/>
        </authorList>
    </citation>
    <scope>NUCLEOTIDE SEQUENCE [LARGE SCALE GENOMIC DNA]</scope>
    <source>
        <strain evidence="17">ATCC 51356</strain>
    </source>
</reference>
<dbReference type="GO" id="GO:0005524">
    <property type="term" value="F:ATP binding"/>
    <property type="evidence" value="ECO:0007669"/>
    <property type="project" value="UniProtKB-KW"/>
</dbReference>
<dbReference type="InterPro" id="IPR013785">
    <property type="entry name" value="Aldolase_TIM"/>
</dbReference>
<evidence type="ECO:0000313" key="16">
    <source>
        <dbReference type="EMBL" id="SJZ53908.1"/>
    </source>
</evidence>
<evidence type="ECO:0000256" key="6">
    <source>
        <dbReference type="ARBA" id="ARBA00022840"/>
    </source>
</evidence>
<dbReference type="SUPFAM" id="SSF51391">
    <property type="entry name" value="Thiamin phosphate synthase"/>
    <property type="match status" value="2"/>
</dbReference>
<comment type="catalytic activity">
    <reaction evidence="11 13">
        <text>2-(2-carboxy-4-methylthiazol-5-yl)ethyl phosphate + 4-amino-2-methyl-5-(diphosphooxymethyl)pyrimidine + 2 H(+) = thiamine phosphate + CO2 + diphosphate</text>
        <dbReference type="Rhea" id="RHEA:47848"/>
        <dbReference type="ChEBI" id="CHEBI:15378"/>
        <dbReference type="ChEBI" id="CHEBI:16526"/>
        <dbReference type="ChEBI" id="CHEBI:33019"/>
        <dbReference type="ChEBI" id="CHEBI:37575"/>
        <dbReference type="ChEBI" id="CHEBI:57841"/>
        <dbReference type="ChEBI" id="CHEBI:62890"/>
        <dbReference type="EC" id="2.5.1.3"/>
    </reaction>
</comment>
<dbReference type="HAMAP" id="MF_00097">
    <property type="entry name" value="TMP_synthase"/>
    <property type="match status" value="1"/>
</dbReference>
<dbReference type="GO" id="GO:0008902">
    <property type="term" value="F:hydroxymethylpyrimidine kinase activity"/>
    <property type="evidence" value="ECO:0007669"/>
    <property type="project" value="TreeGrafter"/>
</dbReference>
<evidence type="ECO:0000256" key="4">
    <source>
        <dbReference type="ARBA" id="ARBA00022741"/>
    </source>
</evidence>
<feature type="binding site" evidence="13">
    <location>
        <position position="581"/>
    </location>
    <ligand>
        <name>4-amino-2-methyl-5-(diphosphooxymethyl)pyrimidine</name>
        <dbReference type="ChEBI" id="CHEBI:57841"/>
    </ligand>
</feature>
<dbReference type="RefSeq" id="WP_078736368.1">
    <property type="nucleotide sequence ID" value="NZ_FUXE01000003.1"/>
</dbReference>
<dbReference type="GO" id="GO:0009229">
    <property type="term" value="P:thiamine diphosphate biosynthetic process"/>
    <property type="evidence" value="ECO:0007669"/>
    <property type="project" value="UniProtKB-UniRule"/>
</dbReference>
<comment type="function">
    <text evidence="13">Condenses 4-methyl-5-(beta-hydroxyethyl)thiazole monophosphate (THZ-P) and 2-methyl-4-amino-5-hydroxymethyl pyrimidine pyrophosphate (HMP-PP) to form thiamine monophosphate (TMP).</text>
</comment>
<evidence type="ECO:0000256" key="11">
    <source>
        <dbReference type="ARBA" id="ARBA00047851"/>
    </source>
</evidence>
<dbReference type="OrthoDB" id="9812206at2"/>
<feature type="binding site" evidence="13">
    <location>
        <begin position="480"/>
        <end position="484"/>
    </location>
    <ligand>
        <name>4-amino-2-methyl-5-(diphosphooxymethyl)pyrimidine</name>
        <dbReference type="ChEBI" id="CHEBI:57841"/>
    </ligand>
</feature>
<evidence type="ECO:0000256" key="1">
    <source>
        <dbReference type="ARBA" id="ARBA00005165"/>
    </source>
</evidence>
<evidence type="ECO:0000256" key="3">
    <source>
        <dbReference type="ARBA" id="ARBA00022723"/>
    </source>
</evidence>
<evidence type="ECO:0000259" key="15">
    <source>
        <dbReference type="Pfam" id="PF08543"/>
    </source>
</evidence>
<evidence type="ECO:0000313" key="17">
    <source>
        <dbReference type="Proteomes" id="UP000190121"/>
    </source>
</evidence>
<evidence type="ECO:0000256" key="7">
    <source>
        <dbReference type="ARBA" id="ARBA00022842"/>
    </source>
</evidence>
<dbReference type="CDD" id="cd01169">
    <property type="entry name" value="HMPP_kinase"/>
    <property type="match status" value="1"/>
</dbReference>
<dbReference type="UniPathway" id="UPA00060">
    <property type="reaction ID" value="UER00141"/>
</dbReference>
<dbReference type="InterPro" id="IPR022998">
    <property type="entry name" value="ThiamineP_synth_TenI"/>
</dbReference>
<evidence type="ECO:0000256" key="2">
    <source>
        <dbReference type="ARBA" id="ARBA00022679"/>
    </source>
</evidence>
<dbReference type="Pfam" id="PF08543">
    <property type="entry name" value="Phos_pyr_kin"/>
    <property type="match status" value="1"/>
</dbReference>
<dbReference type="InterPro" id="IPR029056">
    <property type="entry name" value="Ribokinase-like"/>
</dbReference>
<dbReference type="Gene3D" id="3.40.1190.20">
    <property type="match status" value="1"/>
</dbReference>
<comment type="pathway">
    <text evidence="1 13">Cofactor biosynthesis; thiamine diphosphate biosynthesis; thiamine phosphate from 4-amino-2-methyl-5-diphosphomethylpyrimidine and 4-methyl-5-(2-phosphoethyl)-thiazole: step 1/1.</text>
</comment>
<evidence type="ECO:0000256" key="12">
    <source>
        <dbReference type="ARBA" id="ARBA00047883"/>
    </source>
</evidence>
<dbReference type="GO" id="GO:0005829">
    <property type="term" value="C:cytosol"/>
    <property type="evidence" value="ECO:0007669"/>
    <property type="project" value="TreeGrafter"/>
</dbReference>
<dbReference type="SUPFAM" id="SSF53613">
    <property type="entry name" value="Ribokinase-like"/>
    <property type="match status" value="1"/>
</dbReference>
<dbReference type="STRING" id="29524.SAMN02745171_00418"/>
<dbReference type="PANTHER" id="PTHR20858">
    <property type="entry name" value="PHOSPHOMETHYLPYRIMIDINE KINASE"/>
    <property type="match status" value="1"/>
</dbReference>
<organism evidence="16 17">
    <name type="scientific">Porphyromonas circumdentaria</name>
    <dbReference type="NCBI Taxonomy" id="29524"/>
    <lineage>
        <taxon>Bacteria</taxon>
        <taxon>Pseudomonadati</taxon>
        <taxon>Bacteroidota</taxon>
        <taxon>Bacteroidia</taxon>
        <taxon>Bacteroidales</taxon>
        <taxon>Porphyromonadaceae</taxon>
        <taxon>Porphyromonas</taxon>
    </lineage>
</organism>
<feature type="binding site" evidence="13">
    <location>
        <position position="514"/>
    </location>
    <ligand>
        <name>Mg(2+)</name>
        <dbReference type="ChEBI" id="CHEBI:18420"/>
    </ligand>
</feature>
<evidence type="ECO:0000256" key="10">
    <source>
        <dbReference type="ARBA" id="ARBA00047334"/>
    </source>
</evidence>
<comment type="catalytic activity">
    <reaction evidence="12 13">
        <text>2-[(2R,5Z)-2-carboxy-4-methylthiazol-5(2H)-ylidene]ethyl phosphate + 4-amino-2-methyl-5-(diphosphooxymethyl)pyrimidine + 2 H(+) = thiamine phosphate + CO2 + diphosphate</text>
        <dbReference type="Rhea" id="RHEA:47844"/>
        <dbReference type="ChEBI" id="CHEBI:15378"/>
        <dbReference type="ChEBI" id="CHEBI:16526"/>
        <dbReference type="ChEBI" id="CHEBI:33019"/>
        <dbReference type="ChEBI" id="CHEBI:37575"/>
        <dbReference type="ChEBI" id="CHEBI:57841"/>
        <dbReference type="ChEBI" id="CHEBI:62899"/>
        <dbReference type="EC" id="2.5.1.3"/>
    </reaction>
</comment>
<dbReference type="GO" id="GO:0004789">
    <property type="term" value="F:thiamine-phosphate diphosphorylase activity"/>
    <property type="evidence" value="ECO:0007669"/>
    <property type="project" value="UniProtKB-UniRule"/>
</dbReference>
<evidence type="ECO:0000256" key="5">
    <source>
        <dbReference type="ARBA" id="ARBA00022777"/>
    </source>
</evidence>
<dbReference type="GO" id="GO:0000287">
    <property type="term" value="F:magnesium ion binding"/>
    <property type="evidence" value="ECO:0007669"/>
    <property type="project" value="UniProtKB-UniRule"/>
</dbReference>
<dbReference type="InterPro" id="IPR036206">
    <property type="entry name" value="ThiamineP_synth_sf"/>
</dbReference>
<dbReference type="InterPro" id="IPR013749">
    <property type="entry name" value="PM/HMP-P_kinase-1"/>
</dbReference>
<keyword evidence="5" id="KW-0418">Kinase</keyword>
<dbReference type="GO" id="GO:0008972">
    <property type="term" value="F:phosphomethylpyrimidine kinase activity"/>
    <property type="evidence" value="ECO:0007669"/>
    <property type="project" value="InterPro"/>
</dbReference>
<feature type="domain" description="Thiamine phosphate synthase/TenI" evidence="14">
    <location>
        <begin position="455"/>
        <end position="637"/>
    </location>
</feature>
<dbReference type="GO" id="GO:0009228">
    <property type="term" value="P:thiamine biosynthetic process"/>
    <property type="evidence" value="ECO:0007669"/>
    <property type="project" value="UniProtKB-KW"/>
</dbReference>
<feature type="binding site" evidence="13">
    <location>
        <begin position="578"/>
        <end position="580"/>
    </location>
    <ligand>
        <name>2-[(2R,5Z)-2-carboxy-4-methylthiazol-5(2H)-ylidene]ethyl phosphate</name>
        <dbReference type="ChEBI" id="CHEBI:62899"/>
    </ligand>
</feature>
<name>A0A1T4LH29_9PORP</name>
<keyword evidence="3 13" id="KW-0479">Metal-binding</keyword>
<dbReference type="Gene3D" id="3.20.20.70">
    <property type="entry name" value="Aldolase class I"/>
    <property type="match status" value="2"/>
</dbReference>